<dbReference type="GO" id="GO:0016787">
    <property type="term" value="F:hydrolase activity"/>
    <property type="evidence" value="ECO:0007669"/>
    <property type="project" value="UniProtKB-KW"/>
</dbReference>
<dbReference type="InterPro" id="IPR029058">
    <property type="entry name" value="AB_hydrolase_fold"/>
</dbReference>
<protein>
    <submittedName>
        <fullName evidence="2">Alpha/beta fold hydrolase</fullName>
    </submittedName>
</protein>
<keyword evidence="3" id="KW-1185">Reference proteome</keyword>
<organism evidence="2 3">
    <name type="scientific">Amycolatopsis panacis</name>
    <dbReference type="NCBI Taxonomy" id="2340917"/>
    <lineage>
        <taxon>Bacteria</taxon>
        <taxon>Bacillati</taxon>
        <taxon>Actinomycetota</taxon>
        <taxon>Actinomycetes</taxon>
        <taxon>Pseudonocardiales</taxon>
        <taxon>Pseudonocardiaceae</taxon>
        <taxon>Amycolatopsis</taxon>
    </lineage>
</organism>
<dbReference type="PANTHER" id="PTHR43798">
    <property type="entry name" value="MONOACYLGLYCEROL LIPASE"/>
    <property type="match status" value="1"/>
</dbReference>
<reference evidence="2 3" key="1">
    <citation type="submission" date="2018-09" db="EMBL/GenBank/DDBJ databases">
        <title>YIM PH 21725 draft genome.</title>
        <authorList>
            <person name="Miao C."/>
        </authorList>
    </citation>
    <scope>NUCLEOTIDE SEQUENCE [LARGE SCALE GENOMIC DNA]</scope>
    <source>
        <strain evidence="3">YIM PH21725</strain>
    </source>
</reference>
<dbReference type="SUPFAM" id="SSF53474">
    <property type="entry name" value="alpha/beta-Hydrolases"/>
    <property type="match status" value="1"/>
</dbReference>
<evidence type="ECO:0000313" key="3">
    <source>
        <dbReference type="Proteomes" id="UP000285112"/>
    </source>
</evidence>
<feature type="domain" description="AB hydrolase-1" evidence="1">
    <location>
        <begin position="32"/>
        <end position="251"/>
    </location>
</feature>
<proteinExistence type="predicted"/>
<evidence type="ECO:0000313" key="2">
    <source>
        <dbReference type="EMBL" id="RJQ91286.1"/>
    </source>
</evidence>
<dbReference type="Proteomes" id="UP000285112">
    <property type="component" value="Unassembled WGS sequence"/>
</dbReference>
<accession>A0A419IBF5</accession>
<sequence>MTAVDRRRSQDQVVAGPALTFTDPVGPAGATHLVLGHSLGTSAALWAAAVPLLARSFRVMCWDLPGHGHSPAARQAFTIGDLSDGIVARLEARGVSSFLYAGVSIGGTVGLDLALRHADRIVAAAIVSSGARVDSPAAWAERAASVRASGTGSLVAGSLRRWFAPSTCALHADRADRLLRALRDTDDESYARACEALADYDVTARLAQVAPPVLALWGQYDQLVPERWSAQIARGVRRGAVRCVPDAAHACPLEQPETVADQLTTFFGSVCQPRPGTDRSPAGRGDDM</sequence>
<keyword evidence="2" id="KW-0378">Hydrolase</keyword>
<dbReference type="InterPro" id="IPR000073">
    <property type="entry name" value="AB_hydrolase_1"/>
</dbReference>
<dbReference type="Pfam" id="PF00561">
    <property type="entry name" value="Abhydrolase_1"/>
    <property type="match status" value="1"/>
</dbReference>
<comment type="caution">
    <text evidence="2">The sequence shown here is derived from an EMBL/GenBank/DDBJ whole genome shotgun (WGS) entry which is preliminary data.</text>
</comment>
<dbReference type="AlphaFoldDB" id="A0A419IBF5"/>
<dbReference type="InterPro" id="IPR050266">
    <property type="entry name" value="AB_hydrolase_sf"/>
</dbReference>
<dbReference type="Gene3D" id="3.40.50.1820">
    <property type="entry name" value="alpha/beta hydrolase"/>
    <property type="match status" value="1"/>
</dbReference>
<name>A0A419IBF5_9PSEU</name>
<evidence type="ECO:0000259" key="1">
    <source>
        <dbReference type="Pfam" id="PF00561"/>
    </source>
</evidence>
<gene>
    <name evidence="2" type="ORF">D5S19_02140</name>
</gene>
<dbReference type="OrthoDB" id="27092at2"/>
<dbReference type="EMBL" id="QZFV01000021">
    <property type="protein sequence ID" value="RJQ91286.1"/>
    <property type="molecule type" value="Genomic_DNA"/>
</dbReference>
<dbReference type="PRINTS" id="PR00111">
    <property type="entry name" value="ABHYDROLASE"/>
</dbReference>